<evidence type="ECO:0000259" key="1">
    <source>
        <dbReference type="Pfam" id="PF12641"/>
    </source>
</evidence>
<keyword evidence="3" id="KW-1185">Reference proteome</keyword>
<dbReference type="SUPFAM" id="SSF52218">
    <property type="entry name" value="Flavoproteins"/>
    <property type="match status" value="1"/>
</dbReference>
<dbReference type="KEGG" id="blau:DQQ01_06425"/>
<dbReference type="GO" id="GO:0016651">
    <property type="term" value="F:oxidoreductase activity, acting on NAD(P)H"/>
    <property type="evidence" value="ECO:0007669"/>
    <property type="project" value="UniProtKB-ARBA"/>
</dbReference>
<dbReference type="OrthoDB" id="307208at2"/>
<dbReference type="Proteomes" id="UP000250003">
    <property type="component" value="Chromosome"/>
</dbReference>
<dbReference type="AlphaFoldDB" id="A0A2Z4UF12"/>
<dbReference type="PROSITE" id="PS00201">
    <property type="entry name" value="FLAVODOXIN"/>
    <property type="match status" value="1"/>
</dbReference>
<dbReference type="InterPro" id="IPR001226">
    <property type="entry name" value="Flavodoxin_CS"/>
</dbReference>
<dbReference type="GO" id="GO:0010181">
    <property type="term" value="F:FMN binding"/>
    <property type="evidence" value="ECO:0007669"/>
    <property type="project" value="InterPro"/>
</dbReference>
<dbReference type="Pfam" id="PF12641">
    <property type="entry name" value="Flavodoxin_3"/>
    <property type="match status" value="1"/>
</dbReference>
<gene>
    <name evidence="2" type="ORF">DQQ01_06425</name>
</gene>
<dbReference type="NCBIfam" id="NF045594">
    <property type="entry name" value="flavodox_BilS"/>
    <property type="match status" value="1"/>
</dbReference>
<protein>
    <submittedName>
        <fullName evidence="2">Flavodoxin</fullName>
    </submittedName>
</protein>
<dbReference type="GO" id="GO:0009055">
    <property type="term" value="F:electron transfer activity"/>
    <property type="evidence" value="ECO:0007669"/>
    <property type="project" value="InterPro"/>
</dbReference>
<evidence type="ECO:0000313" key="2">
    <source>
        <dbReference type="EMBL" id="AWY99414.1"/>
    </source>
</evidence>
<dbReference type="Gene3D" id="3.40.50.360">
    <property type="match status" value="1"/>
</dbReference>
<dbReference type="EMBL" id="CP030280">
    <property type="protein sequence ID" value="AWY99414.1"/>
    <property type="molecule type" value="Genomic_DNA"/>
</dbReference>
<dbReference type="InterPro" id="IPR029039">
    <property type="entry name" value="Flavoprotein-like_sf"/>
</dbReference>
<feature type="domain" description="Flavodoxin-like" evidence="1">
    <location>
        <begin position="5"/>
        <end position="162"/>
    </location>
</feature>
<proteinExistence type="predicted"/>
<dbReference type="InterPro" id="IPR054633">
    <property type="entry name" value="BilS"/>
</dbReference>
<accession>A0A2Z4UF12</accession>
<organism evidence="2 3">
    <name type="scientific">Blautia argi</name>
    <dbReference type="NCBI Taxonomy" id="1912897"/>
    <lineage>
        <taxon>Bacteria</taxon>
        <taxon>Bacillati</taxon>
        <taxon>Bacillota</taxon>
        <taxon>Clostridia</taxon>
        <taxon>Lachnospirales</taxon>
        <taxon>Lachnospiraceae</taxon>
        <taxon>Blautia</taxon>
    </lineage>
</organism>
<name>A0A2Z4UF12_9FIRM</name>
<sequence>MKTQVLYKSRTGNTEKLAKAIFEAIPGQCKDITPLDGQTDYDMGDVYFIGFWTDRGSASVEVLDYLGSLQGKKIALFGTCGMGNNPEYYRKIEENIKVFIEDDNEYLGAYLCQGKMPISVRDKYSRMKNAENEKMVNAMIRNFDMAMLHPDNEDLQGAKSFVKEIYERLEREAQDDE</sequence>
<reference evidence="3" key="1">
    <citation type="submission" date="2018-06" db="EMBL/GenBank/DDBJ databases">
        <title>Description of Blautia argi sp. nov., a new anaerobic isolated from dog feces.</title>
        <authorList>
            <person name="Chang Y.-H."/>
            <person name="Paek J."/>
            <person name="Shin Y."/>
        </authorList>
    </citation>
    <scope>NUCLEOTIDE SEQUENCE [LARGE SCALE GENOMIC DNA]</scope>
    <source>
        <strain evidence="3">KCTC 15426</strain>
    </source>
</reference>
<evidence type="ECO:0000313" key="3">
    <source>
        <dbReference type="Proteomes" id="UP000250003"/>
    </source>
</evidence>
<dbReference type="InterPro" id="IPR008254">
    <property type="entry name" value="Flavodoxin/NO_synth"/>
</dbReference>